<dbReference type="InterPro" id="IPR046341">
    <property type="entry name" value="SET_dom_sf"/>
</dbReference>
<evidence type="ECO:0000259" key="14">
    <source>
        <dbReference type="PROSITE" id="PS51633"/>
    </source>
</evidence>
<comment type="caution">
    <text evidence="15">The sequence shown here is derived from an EMBL/GenBank/DDBJ whole genome shotgun (WGS) entry which is preliminary data.</text>
</comment>
<gene>
    <name evidence="15" type="primary">Ezh1</name>
    <name evidence="15" type="ORF">HALSEN_R10789</name>
</gene>
<dbReference type="InterPro" id="IPR041343">
    <property type="entry name" value="PRC2_HTH_1"/>
</dbReference>
<dbReference type="Proteomes" id="UP000648918">
    <property type="component" value="Unassembled WGS sequence"/>
</dbReference>
<dbReference type="OrthoDB" id="6141102at2759"/>
<keyword evidence="10" id="KW-0539">Nucleus</keyword>
<keyword evidence="7" id="KW-0156">Chromatin regulator</keyword>
<evidence type="ECO:0000313" key="16">
    <source>
        <dbReference type="Proteomes" id="UP000648918"/>
    </source>
</evidence>
<dbReference type="AlphaFoldDB" id="A0A851Z531"/>
<dbReference type="GO" id="GO:0031507">
    <property type="term" value="P:heterochromatin formation"/>
    <property type="evidence" value="ECO:0007669"/>
    <property type="project" value="TreeGrafter"/>
</dbReference>
<protein>
    <recommendedName>
        <fullName evidence="2">[histone H3]-lysine(27) N-trimethyltransferase</fullName>
        <ecNumber evidence="2">2.1.1.356</ecNumber>
    </recommendedName>
</protein>
<evidence type="ECO:0000256" key="6">
    <source>
        <dbReference type="ARBA" id="ARBA00022691"/>
    </source>
</evidence>
<dbReference type="EC" id="2.1.1.356" evidence="2"/>
<dbReference type="InterPro" id="IPR044438">
    <property type="entry name" value="EZH1_SET"/>
</dbReference>
<proteinExistence type="predicted"/>
<dbReference type="Pfam" id="PF18118">
    <property type="entry name" value="PRC2_HTH_1"/>
    <property type="match status" value="1"/>
</dbReference>
<dbReference type="SMART" id="SM01114">
    <property type="entry name" value="CXC"/>
    <property type="match status" value="1"/>
</dbReference>
<dbReference type="Gene3D" id="2.170.270.10">
    <property type="entry name" value="SET domain"/>
    <property type="match status" value="1"/>
</dbReference>
<dbReference type="PROSITE" id="PS51633">
    <property type="entry name" value="CXC"/>
    <property type="match status" value="1"/>
</dbReference>
<keyword evidence="8" id="KW-0805">Transcription regulation</keyword>
<evidence type="ECO:0000256" key="1">
    <source>
        <dbReference type="ARBA" id="ARBA00004123"/>
    </source>
</evidence>
<dbReference type="CDD" id="cd00167">
    <property type="entry name" value="SANT"/>
    <property type="match status" value="1"/>
</dbReference>
<dbReference type="InterPro" id="IPR026489">
    <property type="entry name" value="CXC_dom"/>
</dbReference>
<evidence type="ECO:0000256" key="4">
    <source>
        <dbReference type="ARBA" id="ARBA00022603"/>
    </source>
</evidence>
<feature type="domain" description="CXC" evidence="14">
    <location>
        <begin position="505"/>
        <end position="607"/>
    </location>
</feature>
<dbReference type="Pfam" id="PF18264">
    <property type="entry name" value="preSET_CXC"/>
    <property type="match status" value="1"/>
</dbReference>
<keyword evidence="9" id="KW-0804">Transcription</keyword>
<dbReference type="InterPro" id="IPR021654">
    <property type="entry name" value="EZH1/EZH2"/>
</dbReference>
<dbReference type="Pfam" id="PF00856">
    <property type="entry name" value="SET"/>
    <property type="match status" value="1"/>
</dbReference>
<feature type="non-terminal residue" evidence="15">
    <location>
        <position position="748"/>
    </location>
</feature>
<dbReference type="PANTHER" id="PTHR45747:SF1">
    <property type="entry name" value="HISTONE-LYSINE N-METHYLTRANSFERASE EZH1"/>
    <property type="match status" value="1"/>
</dbReference>
<accession>A0A851Z531</accession>
<evidence type="ECO:0000256" key="10">
    <source>
        <dbReference type="ARBA" id="ARBA00023242"/>
    </source>
</evidence>
<evidence type="ECO:0000256" key="8">
    <source>
        <dbReference type="ARBA" id="ARBA00023015"/>
    </source>
</evidence>
<evidence type="ECO:0000256" key="5">
    <source>
        <dbReference type="ARBA" id="ARBA00022679"/>
    </source>
</evidence>
<keyword evidence="6" id="KW-0949">S-adenosyl-L-methionine</keyword>
<feature type="region of interest" description="Disordered" evidence="12">
    <location>
        <begin position="377"/>
        <end position="421"/>
    </location>
</feature>
<reference evidence="15" key="1">
    <citation type="submission" date="2019-09" db="EMBL/GenBank/DDBJ databases">
        <title>Bird 10,000 Genomes (B10K) Project - Family phase.</title>
        <authorList>
            <person name="Zhang G."/>
        </authorList>
    </citation>
    <scope>NUCLEOTIDE SEQUENCE</scope>
    <source>
        <strain evidence="15">B10K-DU-024-03</strain>
        <tissue evidence="15">Muscle</tissue>
    </source>
</reference>
<feature type="non-terminal residue" evidence="15">
    <location>
        <position position="1"/>
    </location>
</feature>
<feature type="compositionally biased region" description="Low complexity" evidence="12">
    <location>
        <begin position="393"/>
        <end position="404"/>
    </location>
</feature>
<sequence length="748" mass="85673">MEIATPPTSKCIIYWKRKVKSEYMRLRQLKRFQANMGAKALFVANFAKVHEKTQILNEDWKKLRIQPVQVMKPVSGHPFLKQCTVESIFPGFPSQTLYMRTLNTVALVPIMYSWSPLQQNFMVEDETVLCNIPYMGDEVKEEDETFIEELINNYDGKVHGEEEMISGSVLISDAVFLELVNALNQYSDEEEEGHNDSEVKQEDGKEELPVTRKRKRIAAEGNKKCSKKRFPNDMIFTAISSMFPEYGFPDDMKERYRELTEVSDPNVLPPQCTPNIDGPCAKSVQREQSLHSFHTLFCRRCFKYDCFLHPFHATPNVYKRKNRETKIEPDPCGADCFLWLEGAKEFAALHNPRSKCSGRRRRRHHVVGASCSNAPASAVAEMREGDSDRDTGNEWASSSSEANSRCQTPTKQKLSPASSQLFAVETPQEPVEWTGAEESLFRVFHGTYFNNFCSIARLLGTKTCKQVFQFAVKESLITKLPTNELMNPSQKKKRKHRQVLWAAHCRKIQLKKDNSPTQVYNYQPCDHPEHPCDSSCPCIMTQNFCEKFCQCNPDCQNRFPGCRCKTQCNTKQCPCYLAVRECDPDLCLTCGASEHWDCKVVSCKNCSIQRGLKKHLLLAPSDVAGWGTFIKESVQKNEFISEYCGELISQDEADRRGKVYDKYMSSFLFNLNNDFVVDATRKGNKIRFANHSVNPNCYAKVVMVNGDHRIGIFAKRAIQAGEELFFDYRYSQADALKYVGIERETDII</sequence>
<dbReference type="GO" id="GO:0032259">
    <property type="term" value="P:methylation"/>
    <property type="evidence" value="ECO:0007669"/>
    <property type="project" value="UniProtKB-KW"/>
</dbReference>
<dbReference type="InterPro" id="IPR033467">
    <property type="entry name" value="Tesmin/TSO1-like_CXC"/>
</dbReference>
<evidence type="ECO:0000256" key="11">
    <source>
        <dbReference type="ARBA" id="ARBA00048568"/>
    </source>
</evidence>
<dbReference type="CDD" id="cd19217">
    <property type="entry name" value="SET_EZH1"/>
    <property type="match status" value="1"/>
</dbReference>
<dbReference type="SMART" id="SM00317">
    <property type="entry name" value="SET"/>
    <property type="match status" value="1"/>
</dbReference>
<dbReference type="EMBL" id="WBNJ01000409">
    <property type="protein sequence ID" value="NXD85198.1"/>
    <property type="molecule type" value="Genomic_DNA"/>
</dbReference>
<dbReference type="InterPro" id="IPR045318">
    <property type="entry name" value="EZH1/2-like"/>
</dbReference>
<evidence type="ECO:0000256" key="7">
    <source>
        <dbReference type="ARBA" id="ARBA00022853"/>
    </source>
</evidence>
<dbReference type="FunFam" id="2.170.270.10:FF:000001">
    <property type="entry name" value="Putative histone-lysine N-methyltransferase EZH2"/>
    <property type="match status" value="1"/>
</dbReference>
<evidence type="ECO:0000259" key="13">
    <source>
        <dbReference type="PROSITE" id="PS50280"/>
    </source>
</evidence>
<keyword evidence="3" id="KW-0678">Repressor</keyword>
<feature type="region of interest" description="Disordered" evidence="12">
    <location>
        <begin position="187"/>
        <end position="212"/>
    </location>
</feature>
<dbReference type="SUPFAM" id="SSF82199">
    <property type="entry name" value="SET domain"/>
    <property type="match status" value="1"/>
</dbReference>
<dbReference type="Pfam" id="PF21358">
    <property type="entry name" value="Ezh2_MCSS"/>
    <property type="match status" value="1"/>
</dbReference>
<evidence type="ECO:0000256" key="12">
    <source>
        <dbReference type="SAM" id="MobiDB-lite"/>
    </source>
</evidence>
<dbReference type="GO" id="GO:0003682">
    <property type="term" value="F:chromatin binding"/>
    <property type="evidence" value="ECO:0007669"/>
    <property type="project" value="TreeGrafter"/>
</dbReference>
<name>A0A851Z531_9AVES</name>
<dbReference type="InterPro" id="IPR001005">
    <property type="entry name" value="SANT/Myb"/>
</dbReference>
<dbReference type="SMART" id="SM00717">
    <property type="entry name" value="SANT"/>
    <property type="match status" value="1"/>
</dbReference>
<comment type="catalytic activity">
    <reaction evidence="11">
        <text>L-lysyl(27)-[histone H3] + 3 S-adenosyl-L-methionine = N(6),N(6),N(6)-trimethyl-L-lysyl(27)-[histone H3] + 3 S-adenosyl-L-homocysteine + 3 H(+)</text>
        <dbReference type="Rhea" id="RHEA:60292"/>
        <dbReference type="Rhea" id="RHEA-COMP:15535"/>
        <dbReference type="Rhea" id="RHEA-COMP:15548"/>
        <dbReference type="ChEBI" id="CHEBI:15378"/>
        <dbReference type="ChEBI" id="CHEBI:29969"/>
        <dbReference type="ChEBI" id="CHEBI:57856"/>
        <dbReference type="ChEBI" id="CHEBI:59789"/>
        <dbReference type="ChEBI" id="CHEBI:61961"/>
        <dbReference type="EC" id="2.1.1.356"/>
    </reaction>
</comment>
<feature type="domain" description="SET" evidence="13">
    <location>
        <begin position="614"/>
        <end position="729"/>
    </location>
</feature>
<keyword evidence="16" id="KW-1185">Reference proteome</keyword>
<evidence type="ECO:0000256" key="3">
    <source>
        <dbReference type="ARBA" id="ARBA00022491"/>
    </source>
</evidence>
<dbReference type="InterPro" id="IPR001214">
    <property type="entry name" value="SET_dom"/>
</dbReference>
<dbReference type="PANTHER" id="PTHR45747">
    <property type="entry name" value="HISTONE-LYSINE N-METHYLTRANSFERASE E(Z)"/>
    <property type="match status" value="1"/>
</dbReference>
<keyword evidence="4 15" id="KW-0489">Methyltransferase</keyword>
<keyword evidence="5 15" id="KW-0808">Transferase</keyword>
<evidence type="ECO:0000256" key="2">
    <source>
        <dbReference type="ARBA" id="ARBA00012186"/>
    </source>
</evidence>
<organism evidence="15 16">
    <name type="scientific">Halcyon senegalensis</name>
    <dbReference type="NCBI Taxonomy" id="342381"/>
    <lineage>
        <taxon>Eukaryota</taxon>
        <taxon>Metazoa</taxon>
        <taxon>Chordata</taxon>
        <taxon>Craniata</taxon>
        <taxon>Vertebrata</taxon>
        <taxon>Euteleostomi</taxon>
        <taxon>Archelosauria</taxon>
        <taxon>Archosauria</taxon>
        <taxon>Dinosauria</taxon>
        <taxon>Saurischia</taxon>
        <taxon>Theropoda</taxon>
        <taxon>Coelurosauria</taxon>
        <taxon>Aves</taxon>
        <taxon>Neognathae</taxon>
        <taxon>Neoaves</taxon>
        <taxon>Telluraves</taxon>
        <taxon>Coraciimorphae</taxon>
        <taxon>Coraciiformes</taxon>
        <taxon>Alcedinidae</taxon>
        <taxon>Halcyon</taxon>
    </lineage>
</organism>
<feature type="compositionally biased region" description="Basic and acidic residues" evidence="12">
    <location>
        <begin position="194"/>
        <end position="210"/>
    </location>
</feature>
<dbReference type="GO" id="GO:0140951">
    <property type="term" value="F:histone H3K27 trimethyltransferase activity"/>
    <property type="evidence" value="ECO:0007669"/>
    <property type="project" value="UniProtKB-EC"/>
</dbReference>
<evidence type="ECO:0000313" key="15">
    <source>
        <dbReference type="EMBL" id="NXD85198.1"/>
    </source>
</evidence>
<dbReference type="InterPro" id="IPR041355">
    <property type="entry name" value="Pre-SET_CXC"/>
</dbReference>
<feature type="compositionally biased region" description="Basic and acidic residues" evidence="12">
    <location>
        <begin position="381"/>
        <end position="392"/>
    </location>
</feature>
<dbReference type="GO" id="GO:0035098">
    <property type="term" value="C:ESC/E(Z) complex"/>
    <property type="evidence" value="ECO:0007669"/>
    <property type="project" value="TreeGrafter"/>
</dbReference>
<comment type="subcellular location">
    <subcellularLocation>
        <location evidence="1">Nucleus</location>
    </subcellularLocation>
</comment>
<dbReference type="InterPro" id="IPR048358">
    <property type="entry name" value="EZH1/2_MCSS"/>
</dbReference>
<dbReference type="Pfam" id="PF11616">
    <property type="entry name" value="EZH2_WD-Binding"/>
    <property type="match status" value="1"/>
</dbReference>
<dbReference type="PROSITE" id="PS50280">
    <property type="entry name" value="SET"/>
    <property type="match status" value="1"/>
</dbReference>
<evidence type="ECO:0000256" key="9">
    <source>
        <dbReference type="ARBA" id="ARBA00023163"/>
    </source>
</evidence>
<feature type="compositionally biased region" description="Polar residues" evidence="12">
    <location>
        <begin position="405"/>
        <end position="421"/>
    </location>
</feature>